<sequence>MADRVTFTSGIFYSMGGIMMNVGGILESILGNTFPCAVFMSFGTFLIGLAITLTPAHNASTAFDPSNPMNPGFENSFSPFLGNSPLIRKIRYTMSSKSQLRPVQCGK</sequence>
<keyword evidence="3 6" id="KW-0812">Transmembrane</keyword>
<evidence type="ECO:0000256" key="3">
    <source>
        <dbReference type="ARBA" id="ARBA00022692"/>
    </source>
</evidence>
<gene>
    <name evidence="7" type="ORF">NEUTE1DRAFT_135114</name>
</gene>
<evidence type="ECO:0000313" key="8">
    <source>
        <dbReference type="Proteomes" id="UP000008065"/>
    </source>
</evidence>
<evidence type="ECO:0000313" key="7">
    <source>
        <dbReference type="EMBL" id="EGO61137.1"/>
    </source>
</evidence>
<dbReference type="Proteomes" id="UP000008065">
    <property type="component" value="Unassembled WGS sequence"/>
</dbReference>
<name>F8MBM5_NEUT8</name>
<comment type="subcellular location">
    <subcellularLocation>
        <location evidence="1">Membrane</location>
        <topology evidence="1">Multi-pass membrane protein</topology>
    </subcellularLocation>
</comment>
<dbReference type="RefSeq" id="XP_009848257.1">
    <property type="nucleotide sequence ID" value="XM_009849955.1"/>
</dbReference>
<reference evidence="8" key="1">
    <citation type="journal article" date="2011" name="Genetics">
        <title>Massive changes in genome architecture accompany the transition to self-fertility in the filamentous fungus Neurospora tetrasperma.</title>
        <authorList>
            <person name="Ellison C.E."/>
            <person name="Stajich J.E."/>
            <person name="Jacobson D.J."/>
            <person name="Natvig D.O."/>
            <person name="Lapidus A."/>
            <person name="Foster B."/>
            <person name="Aerts A."/>
            <person name="Riley R."/>
            <person name="Lindquist E.A."/>
            <person name="Grigoriev I.V."/>
            <person name="Taylor J.W."/>
        </authorList>
    </citation>
    <scope>NUCLEOTIDE SEQUENCE [LARGE SCALE GENOMIC DNA]</scope>
    <source>
        <strain evidence="8">FGSC 2508 / P0657</strain>
    </source>
</reference>
<feature type="transmembrane region" description="Helical" evidence="6">
    <location>
        <begin position="32"/>
        <end position="53"/>
    </location>
</feature>
<evidence type="ECO:0000256" key="1">
    <source>
        <dbReference type="ARBA" id="ARBA00004141"/>
    </source>
</evidence>
<evidence type="ECO:0000256" key="5">
    <source>
        <dbReference type="ARBA" id="ARBA00023136"/>
    </source>
</evidence>
<dbReference type="GO" id="GO:0005886">
    <property type="term" value="C:plasma membrane"/>
    <property type="evidence" value="ECO:0007669"/>
    <property type="project" value="TreeGrafter"/>
</dbReference>
<dbReference type="VEuPathDB" id="FungiDB:NEUTE1DRAFT_135114"/>
<keyword evidence="4 6" id="KW-1133">Transmembrane helix</keyword>
<evidence type="ECO:0000256" key="2">
    <source>
        <dbReference type="ARBA" id="ARBA00005587"/>
    </source>
</evidence>
<keyword evidence="5 6" id="KW-0472">Membrane</keyword>
<dbReference type="GO" id="GO:0015123">
    <property type="term" value="F:acetate transmembrane transporter activity"/>
    <property type="evidence" value="ECO:0007669"/>
    <property type="project" value="TreeGrafter"/>
</dbReference>
<dbReference type="KEGG" id="nte:NEUTE1DRAFT135114"/>
<proteinExistence type="inferred from homology"/>
<dbReference type="InterPro" id="IPR051633">
    <property type="entry name" value="AceTr"/>
</dbReference>
<dbReference type="OrthoDB" id="3648309at2759"/>
<feature type="transmembrane region" description="Helical" evidence="6">
    <location>
        <begin position="7"/>
        <end position="26"/>
    </location>
</feature>
<dbReference type="EMBL" id="GL891302">
    <property type="protein sequence ID" value="EGO61137.1"/>
    <property type="molecule type" value="Genomic_DNA"/>
</dbReference>
<dbReference type="HOGENOM" id="CLU_2210713_0_0_1"/>
<dbReference type="InterPro" id="IPR000791">
    <property type="entry name" value="Gpr1/Fun34/SatP-like"/>
</dbReference>
<accession>F8MBM5</accession>
<dbReference type="Pfam" id="PF01184">
    <property type="entry name" value="Gpr1_Fun34_YaaH"/>
    <property type="match status" value="1"/>
</dbReference>
<organism evidence="7 8">
    <name type="scientific">Neurospora tetrasperma (strain FGSC 2508 / ATCC MYA-4615 / P0657)</name>
    <dbReference type="NCBI Taxonomy" id="510951"/>
    <lineage>
        <taxon>Eukaryota</taxon>
        <taxon>Fungi</taxon>
        <taxon>Dikarya</taxon>
        <taxon>Ascomycota</taxon>
        <taxon>Pezizomycotina</taxon>
        <taxon>Sordariomycetes</taxon>
        <taxon>Sordariomycetidae</taxon>
        <taxon>Sordariales</taxon>
        <taxon>Sordariaceae</taxon>
        <taxon>Neurospora</taxon>
    </lineage>
</organism>
<dbReference type="GeneID" id="20825860"/>
<comment type="similarity">
    <text evidence="2">Belongs to the acetate uptake transporter (AceTr) (TC 2.A.96) family.</text>
</comment>
<dbReference type="AlphaFoldDB" id="F8MBM5"/>
<evidence type="ECO:0000256" key="6">
    <source>
        <dbReference type="SAM" id="Phobius"/>
    </source>
</evidence>
<evidence type="ECO:0000256" key="4">
    <source>
        <dbReference type="ARBA" id="ARBA00022989"/>
    </source>
</evidence>
<protein>
    <submittedName>
        <fullName evidence="7">Uncharacterized protein</fullName>
    </submittedName>
</protein>
<dbReference type="PANTHER" id="PTHR31123">
    <property type="entry name" value="ACCUMULATION OF DYADS PROTEIN 2-RELATED"/>
    <property type="match status" value="1"/>
</dbReference>
<dbReference type="PANTHER" id="PTHR31123:SF4">
    <property type="entry name" value="PROTEIN ALCS"/>
    <property type="match status" value="1"/>
</dbReference>
<keyword evidence="8" id="KW-1185">Reference proteome</keyword>